<accession>A0A8J5G9P5</accession>
<organism evidence="8 9">
    <name type="scientific">Zingiber officinale</name>
    <name type="common">Ginger</name>
    <name type="synonym">Amomum zingiber</name>
    <dbReference type="NCBI Taxonomy" id="94328"/>
    <lineage>
        <taxon>Eukaryota</taxon>
        <taxon>Viridiplantae</taxon>
        <taxon>Streptophyta</taxon>
        <taxon>Embryophyta</taxon>
        <taxon>Tracheophyta</taxon>
        <taxon>Spermatophyta</taxon>
        <taxon>Magnoliopsida</taxon>
        <taxon>Liliopsida</taxon>
        <taxon>Zingiberales</taxon>
        <taxon>Zingiberaceae</taxon>
        <taxon>Zingiber</taxon>
    </lineage>
</organism>
<protein>
    <recommendedName>
        <fullName evidence="7">Serine-threonine/tyrosine-protein kinase catalytic domain-containing protein</fullName>
    </recommendedName>
</protein>
<evidence type="ECO:0000313" key="8">
    <source>
        <dbReference type="EMBL" id="KAG6498559.1"/>
    </source>
</evidence>
<evidence type="ECO:0000259" key="7">
    <source>
        <dbReference type="Pfam" id="PF07714"/>
    </source>
</evidence>
<evidence type="ECO:0000256" key="2">
    <source>
        <dbReference type="ARBA" id="ARBA00022679"/>
    </source>
</evidence>
<feature type="compositionally biased region" description="Basic residues" evidence="6">
    <location>
        <begin position="119"/>
        <end position="134"/>
    </location>
</feature>
<name>A0A8J5G9P5_ZINOF</name>
<keyword evidence="4" id="KW-0418">Kinase</keyword>
<dbReference type="PANTHER" id="PTHR47983:SF7">
    <property type="entry name" value="PROTEIN KINASE SUPERFAMILY PROTEIN"/>
    <property type="match status" value="1"/>
</dbReference>
<proteinExistence type="predicted"/>
<reference evidence="8 9" key="1">
    <citation type="submission" date="2020-08" db="EMBL/GenBank/DDBJ databases">
        <title>Plant Genome Project.</title>
        <authorList>
            <person name="Zhang R.-G."/>
        </authorList>
    </citation>
    <scope>NUCLEOTIDE SEQUENCE [LARGE SCALE GENOMIC DNA]</scope>
    <source>
        <tissue evidence="8">Rhizome</tissue>
    </source>
</reference>
<dbReference type="Pfam" id="PF07714">
    <property type="entry name" value="PK_Tyr_Ser-Thr"/>
    <property type="match status" value="1"/>
</dbReference>
<keyword evidence="1" id="KW-0597">Phosphoprotein</keyword>
<keyword evidence="3" id="KW-0547">Nucleotide-binding</keyword>
<evidence type="ECO:0000313" key="9">
    <source>
        <dbReference type="Proteomes" id="UP000734854"/>
    </source>
</evidence>
<sequence>MLYWPVSQGSKEPHYSIKQVSMVSRMKHGNFVEMLGYCVDGNMRLMVYEFATMGSLHDVLHGKHEGKKERGRLARIFVASAARGNAVTFFLSGSSPTPATGRSISSSPSPACDVSTGATHRRSSSSASRRRHHPPPPPHCDSTAGHAAAGECFLLRFPASAANREERGVSSSLSHSSQVARPAAGLRPLLFSSSPLPVVGIASILLEMLPSEPPLFAGAAAGRPLSLLSLFSSLHRHRRTTAAFSRNRCHLPQVLPPVATAAGSSRYPFQRPHS</sequence>
<dbReference type="Proteomes" id="UP000734854">
    <property type="component" value="Unassembled WGS sequence"/>
</dbReference>
<dbReference type="Gene3D" id="1.10.510.10">
    <property type="entry name" value="Transferase(Phosphotransferase) domain 1"/>
    <property type="match status" value="1"/>
</dbReference>
<gene>
    <name evidence="8" type="ORF">ZIOFF_038279</name>
</gene>
<dbReference type="AlphaFoldDB" id="A0A8J5G9P5"/>
<evidence type="ECO:0000256" key="3">
    <source>
        <dbReference type="ARBA" id="ARBA00022741"/>
    </source>
</evidence>
<evidence type="ECO:0000256" key="6">
    <source>
        <dbReference type="SAM" id="MobiDB-lite"/>
    </source>
</evidence>
<feature type="region of interest" description="Disordered" evidence="6">
    <location>
        <begin position="92"/>
        <end position="143"/>
    </location>
</feature>
<evidence type="ECO:0000256" key="5">
    <source>
        <dbReference type="ARBA" id="ARBA00022840"/>
    </source>
</evidence>
<dbReference type="SUPFAM" id="SSF56112">
    <property type="entry name" value="Protein kinase-like (PK-like)"/>
    <property type="match status" value="1"/>
</dbReference>
<keyword evidence="9" id="KW-1185">Reference proteome</keyword>
<feature type="compositionally biased region" description="Polar residues" evidence="6">
    <location>
        <begin position="92"/>
        <end position="109"/>
    </location>
</feature>
<dbReference type="InterPro" id="IPR052101">
    <property type="entry name" value="Plant_StressResp_Kinase"/>
</dbReference>
<dbReference type="GO" id="GO:0005524">
    <property type="term" value="F:ATP binding"/>
    <property type="evidence" value="ECO:0007669"/>
    <property type="project" value="UniProtKB-KW"/>
</dbReference>
<comment type="caution">
    <text evidence="8">The sequence shown here is derived from an EMBL/GenBank/DDBJ whole genome shotgun (WGS) entry which is preliminary data.</text>
</comment>
<dbReference type="InterPro" id="IPR011009">
    <property type="entry name" value="Kinase-like_dom_sf"/>
</dbReference>
<dbReference type="PANTHER" id="PTHR47983">
    <property type="entry name" value="PTO-INTERACTING PROTEIN 1-LIKE"/>
    <property type="match status" value="1"/>
</dbReference>
<keyword evidence="2" id="KW-0808">Transferase</keyword>
<evidence type="ECO:0000256" key="4">
    <source>
        <dbReference type="ARBA" id="ARBA00022777"/>
    </source>
</evidence>
<dbReference type="GO" id="GO:0004672">
    <property type="term" value="F:protein kinase activity"/>
    <property type="evidence" value="ECO:0007669"/>
    <property type="project" value="InterPro"/>
</dbReference>
<dbReference type="EMBL" id="JACMSC010000011">
    <property type="protein sequence ID" value="KAG6498559.1"/>
    <property type="molecule type" value="Genomic_DNA"/>
</dbReference>
<evidence type="ECO:0000256" key="1">
    <source>
        <dbReference type="ARBA" id="ARBA00022553"/>
    </source>
</evidence>
<feature type="domain" description="Serine-threonine/tyrosine-protein kinase catalytic" evidence="7">
    <location>
        <begin position="15"/>
        <end position="65"/>
    </location>
</feature>
<keyword evidence="5" id="KW-0067">ATP-binding</keyword>
<dbReference type="InterPro" id="IPR001245">
    <property type="entry name" value="Ser-Thr/Tyr_kinase_cat_dom"/>
</dbReference>